<accession>A0ABM9E905</accession>
<dbReference type="EMBL" id="CAKXZT010000144">
    <property type="protein sequence ID" value="CAH2405661.1"/>
    <property type="molecule type" value="Genomic_DNA"/>
</dbReference>
<proteinExistence type="predicted"/>
<dbReference type="Proteomes" id="UP001153050">
    <property type="component" value="Unassembled WGS sequence"/>
</dbReference>
<dbReference type="InterPro" id="IPR001584">
    <property type="entry name" value="Integrase_cat-core"/>
</dbReference>
<evidence type="ECO:0000313" key="2">
    <source>
        <dbReference type="EMBL" id="CAH2405661.1"/>
    </source>
</evidence>
<dbReference type="Pfam" id="PF13683">
    <property type="entry name" value="rve_3"/>
    <property type="match status" value="1"/>
</dbReference>
<gene>
    <name evidence="2" type="ORF">MES5069_480043</name>
</gene>
<reference evidence="2 3" key="1">
    <citation type="submission" date="2022-03" db="EMBL/GenBank/DDBJ databases">
        <authorList>
            <person name="Brunel B."/>
        </authorList>
    </citation>
    <scope>NUCLEOTIDE SEQUENCE [LARGE SCALE GENOMIC DNA]</scope>
    <source>
        <strain evidence="2">STM5069sample</strain>
    </source>
</reference>
<comment type="caution">
    <text evidence="2">The sequence shown here is derived from an EMBL/GenBank/DDBJ whole genome shotgun (WGS) entry which is preliminary data.</text>
</comment>
<organism evidence="2 3">
    <name type="scientific">Mesorhizobium escarrei</name>
    <dbReference type="NCBI Taxonomy" id="666018"/>
    <lineage>
        <taxon>Bacteria</taxon>
        <taxon>Pseudomonadati</taxon>
        <taxon>Pseudomonadota</taxon>
        <taxon>Alphaproteobacteria</taxon>
        <taxon>Hyphomicrobiales</taxon>
        <taxon>Phyllobacteriaceae</taxon>
        <taxon>Mesorhizobium</taxon>
    </lineage>
</organism>
<evidence type="ECO:0000259" key="1">
    <source>
        <dbReference type="Pfam" id="PF13683"/>
    </source>
</evidence>
<protein>
    <recommendedName>
        <fullName evidence="1">Integrase catalytic domain-containing protein</fullName>
    </recommendedName>
</protein>
<keyword evidence="3" id="KW-1185">Reference proteome</keyword>
<evidence type="ECO:0000313" key="3">
    <source>
        <dbReference type="Proteomes" id="UP001153050"/>
    </source>
</evidence>
<sequence>MQNGYVESFNGRMHDALLNESLFFGLDHARSAIAEWRMAGLQTLRHWLGATFQFALQSHQEARS</sequence>
<name>A0ABM9E905_9HYPH</name>
<feature type="domain" description="Integrase catalytic" evidence="1">
    <location>
        <begin position="1"/>
        <end position="37"/>
    </location>
</feature>